<keyword evidence="1" id="KW-0812">Transmembrane</keyword>
<accession>A0AA38JI57</accession>
<protein>
    <submittedName>
        <fullName evidence="2">Uncharacterized protein</fullName>
    </submittedName>
</protein>
<evidence type="ECO:0000313" key="2">
    <source>
        <dbReference type="EMBL" id="KAJ3735549.1"/>
    </source>
</evidence>
<dbReference type="Proteomes" id="UP001176059">
    <property type="component" value="Unassembled WGS sequence"/>
</dbReference>
<reference evidence="2" key="1">
    <citation type="submission" date="2022-08" db="EMBL/GenBank/DDBJ databases">
        <authorList>
            <consortium name="DOE Joint Genome Institute"/>
            <person name="Min B."/>
            <person name="Sierra-Patev S."/>
            <person name="Naranjo-Ortiz M."/>
            <person name="Looney B."/>
            <person name="Konkel Z."/>
            <person name="Slot J.C."/>
            <person name="Sakamoto Y."/>
            <person name="Steenwyk J.L."/>
            <person name="Rokas A."/>
            <person name="Carro J."/>
            <person name="Camarero S."/>
            <person name="Ferreira P."/>
            <person name="Molpeceres G."/>
            <person name="Ruiz-duenas F.J."/>
            <person name="Serrano A."/>
            <person name="Henrissat B."/>
            <person name="Drula E."/>
            <person name="Hughes K.W."/>
            <person name="Mata J.L."/>
            <person name="Ishikawa N.K."/>
            <person name="Vargas-Isla R."/>
            <person name="Ushijima S."/>
            <person name="Smith C.A."/>
            <person name="Ahrendt S."/>
            <person name="Andreopoulos W."/>
            <person name="He G."/>
            <person name="LaButti K."/>
            <person name="Lipzen A."/>
            <person name="Ng V."/>
            <person name="Riley R."/>
            <person name="Sandor L."/>
            <person name="Barry K."/>
            <person name="Martinez A.T."/>
            <person name="Xiao Y."/>
            <person name="Gibbons J.G."/>
            <person name="Terashima K."/>
            <person name="Hibbett D.S."/>
            <person name="Grigoriev I.V."/>
        </authorList>
    </citation>
    <scope>NUCLEOTIDE SEQUENCE</scope>
    <source>
        <strain evidence="2">ET3784</strain>
    </source>
</reference>
<dbReference type="EMBL" id="JANVFO010000009">
    <property type="protein sequence ID" value="KAJ3735549.1"/>
    <property type="molecule type" value="Genomic_DNA"/>
</dbReference>
<sequence>MLPFEGFPAFRFPPTPVRGCLHIDNPVSFTLFITSFILYDCGGFVLTIKPAILGYKNRKFLKLYDAVYREGIHQFVLFCVLCGIDFALAYGISIELHFLCMPYYIYLRVLSLFIDDIPPSILRVLHSITTSRIVLNIREAMDITSVEFYSETPDMESFSRTNTSARIVFATSHSVEM</sequence>
<feature type="transmembrane region" description="Helical" evidence="1">
    <location>
        <begin position="31"/>
        <end position="55"/>
    </location>
</feature>
<comment type="caution">
    <text evidence="2">The sequence shown here is derived from an EMBL/GenBank/DDBJ whole genome shotgun (WGS) entry which is preliminary data.</text>
</comment>
<gene>
    <name evidence="2" type="ORF">DFJ43DRAFT_872800</name>
</gene>
<name>A0AA38JI57_9AGAR</name>
<evidence type="ECO:0000256" key="1">
    <source>
        <dbReference type="SAM" id="Phobius"/>
    </source>
</evidence>
<keyword evidence="3" id="KW-1185">Reference proteome</keyword>
<dbReference type="AlphaFoldDB" id="A0AA38JI57"/>
<reference evidence="2" key="2">
    <citation type="journal article" date="2023" name="Proc. Natl. Acad. Sci. U.S.A.">
        <title>A global phylogenomic analysis of the shiitake genus Lentinula.</title>
        <authorList>
            <person name="Sierra-Patev S."/>
            <person name="Min B."/>
            <person name="Naranjo-Ortiz M."/>
            <person name="Looney B."/>
            <person name="Konkel Z."/>
            <person name="Slot J.C."/>
            <person name="Sakamoto Y."/>
            <person name="Steenwyk J.L."/>
            <person name="Rokas A."/>
            <person name="Carro J."/>
            <person name="Camarero S."/>
            <person name="Ferreira P."/>
            <person name="Molpeceres G."/>
            <person name="Ruiz-Duenas F.J."/>
            <person name="Serrano A."/>
            <person name="Henrissat B."/>
            <person name="Drula E."/>
            <person name="Hughes K.W."/>
            <person name="Mata J.L."/>
            <person name="Ishikawa N.K."/>
            <person name="Vargas-Isla R."/>
            <person name="Ushijima S."/>
            <person name="Smith C.A."/>
            <person name="Donoghue J."/>
            <person name="Ahrendt S."/>
            <person name="Andreopoulos W."/>
            <person name="He G."/>
            <person name="LaButti K."/>
            <person name="Lipzen A."/>
            <person name="Ng V."/>
            <person name="Riley R."/>
            <person name="Sandor L."/>
            <person name="Barry K."/>
            <person name="Martinez A.T."/>
            <person name="Xiao Y."/>
            <person name="Gibbons J.G."/>
            <person name="Terashima K."/>
            <person name="Grigoriev I.V."/>
            <person name="Hibbett D."/>
        </authorList>
    </citation>
    <scope>NUCLEOTIDE SEQUENCE</scope>
    <source>
        <strain evidence="2">ET3784</strain>
    </source>
</reference>
<feature type="transmembrane region" description="Helical" evidence="1">
    <location>
        <begin position="75"/>
        <end position="93"/>
    </location>
</feature>
<evidence type="ECO:0000313" key="3">
    <source>
        <dbReference type="Proteomes" id="UP001176059"/>
    </source>
</evidence>
<keyword evidence="1" id="KW-0472">Membrane</keyword>
<proteinExistence type="predicted"/>
<organism evidence="2 3">
    <name type="scientific">Lentinula guzmanii</name>
    <dbReference type="NCBI Taxonomy" id="2804957"/>
    <lineage>
        <taxon>Eukaryota</taxon>
        <taxon>Fungi</taxon>
        <taxon>Dikarya</taxon>
        <taxon>Basidiomycota</taxon>
        <taxon>Agaricomycotina</taxon>
        <taxon>Agaricomycetes</taxon>
        <taxon>Agaricomycetidae</taxon>
        <taxon>Agaricales</taxon>
        <taxon>Marasmiineae</taxon>
        <taxon>Omphalotaceae</taxon>
        <taxon>Lentinula</taxon>
    </lineage>
</organism>
<keyword evidence="1" id="KW-1133">Transmembrane helix</keyword>